<dbReference type="InterPro" id="IPR017871">
    <property type="entry name" value="ABC_transporter-like_CS"/>
</dbReference>
<dbReference type="EMBL" id="QMQA01000101">
    <property type="protein sequence ID" value="RLE13353.1"/>
    <property type="molecule type" value="Genomic_DNA"/>
</dbReference>
<dbReference type="InterPro" id="IPR003439">
    <property type="entry name" value="ABC_transporter-like_ATP-bd"/>
</dbReference>
<dbReference type="SUPFAM" id="SSF90123">
    <property type="entry name" value="ABC transporter transmembrane region"/>
    <property type="match status" value="1"/>
</dbReference>
<dbReference type="Gene3D" id="1.20.1560.10">
    <property type="entry name" value="ABC transporter type 1, transmembrane domain"/>
    <property type="match status" value="1"/>
</dbReference>
<keyword evidence="3" id="KW-1003">Cell membrane</keyword>
<evidence type="ECO:0000256" key="2">
    <source>
        <dbReference type="ARBA" id="ARBA00022448"/>
    </source>
</evidence>
<evidence type="ECO:0000256" key="7">
    <source>
        <dbReference type="ARBA" id="ARBA00022989"/>
    </source>
</evidence>
<keyword evidence="4 9" id="KW-0812">Transmembrane</keyword>
<feature type="domain" description="ABC transporter" evidence="10">
    <location>
        <begin position="337"/>
        <end position="571"/>
    </location>
</feature>
<dbReference type="GO" id="GO:0005886">
    <property type="term" value="C:plasma membrane"/>
    <property type="evidence" value="ECO:0007669"/>
    <property type="project" value="UniProtKB-SubCell"/>
</dbReference>
<evidence type="ECO:0000256" key="9">
    <source>
        <dbReference type="SAM" id="Phobius"/>
    </source>
</evidence>
<dbReference type="SMART" id="SM00382">
    <property type="entry name" value="AAA"/>
    <property type="match status" value="1"/>
</dbReference>
<dbReference type="FunFam" id="3.40.50.300:FF:000218">
    <property type="entry name" value="Multidrug ABC transporter ATP-binding protein"/>
    <property type="match status" value="1"/>
</dbReference>
<keyword evidence="8 9" id="KW-0472">Membrane</keyword>
<evidence type="ECO:0000256" key="8">
    <source>
        <dbReference type="ARBA" id="ARBA00023136"/>
    </source>
</evidence>
<evidence type="ECO:0000256" key="6">
    <source>
        <dbReference type="ARBA" id="ARBA00022840"/>
    </source>
</evidence>
<dbReference type="PROSITE" id="PS00211">
    <property type="entry name" value="ABC_TRANSPORTER_1"/>
    <property type="match status" value="1"/>
</dbReference>
<dbReference type="PROSITE" id="PS50893">
    <property type="entry name" value="ABC_TRANSPORTER_2"/>
    <property type="match status" value="1"/>
</dbReference>
<evidence type="ECO:0000259" key="10">
    <source>
        <dbReference type="PROSITE" id="PS50893"/>
    </source>
</evidence>
<keyword evidence="7 9" id="KW-1133">Transmembrane helix</keyword>
<dbReference type="InterPro" id="IPR039421">
    <property type="entry name" value="Type_1_exporter"/>
</dbReference>
<feature type="transmembrane region" description="Helical" evidence="9">
    <location>
        <begin position="139"/>
        <end position="156"/>
    </location>
</feature>
<dbReference type="GO" id="GO:0015421">
    <property type="term" value="F:ABC-type oligopeptide transporter activity"/>
    <property type="evidence" value="ECO:0007669"/>
    <property type="project" value="TreeGrafter"/>
</dbReference>
<feature type="transmembrane region" description="Helical" evidence="9">
    <location>
        <begin position="162"/>
        <end position="179"/>
    </location>
</feature>
<dbReference type="Pfam" id="PF00005">
    <property type="entry name" value="ABC_tran"/>
    <property type="match status" value="1"/>
</dbReference>
<organism evidence="12 13">
    <name type="scientific">Aerophobetes bacterium</name>
    <dbReference type="NCBI Taxonomy" id="2030807"/>
    <lineage>
        <taxon>Bacteria</taxon>
        <taxon>Candidatus Aerophobota</taxon>
    </lineage>
</organism>
<dbReference type="Gene3D" id="3.40.50.300">
    <property type="entry name" value="P-loop containing nucleotide triphosphate hydrolases"/>
    <property type="match status" value="1"/>
</dbReference>
<dbReference type="GO" id="GO:0005524">
    <property type="term" value="F:ATP binding"/>
    <property type="evidence" value="ECO:0007669"/>
    <property type="project" value="UniProtKB-KW"/>
</dbReference>
<keyword evidence="5" id="KW-0547">Nucleotide-binding</keyword>
<dbReference type="PANTHER" id="PTHR43394">
    <property type="entry name" value="ATP-DEPENDENT PERMEASE MDL1, MITOCHONDRIAL"/>
    <property type="match status" value="1"/>
</dbReference>
<dbReference type="FunFam" id="1.20.1560.10:FF:000011">
    <property type="entry name" value="Multidrug ABC transporter ATP-binding protein"/>
    <property type="match status" value="1"/>
</dbReference>
<name>A0A662DGD7_UNCAE</name>
<protein>
    <submittedName>
        <fullName evidence="12">ABC transporter ATP-binding protein</fullName>
    </submittedName>
</protein>
<evidence type="ECO:0000256" key="3">
    <source>
        <dbReference type="ARBA" id="ARBA00022475"/>
    </source>
</evidence>
<keyword evidence="2" id="KW-0813">Transport</keyword>
<dbReference type="PROSITE" id="PS50929">
    <property type="entry name" value="ABC_TM1F"/>
    <property type="match status" value="1"/>
</dbReference>
<dbReference type="PANTHER" id="PTHR43394:SF1">
    <property type="entry name" value="ATP-BINDING CASSETTE SUB-FAMILY B MEMBER 10, MITOCHONDRIAL"/>
    <property type="match status" value="1"/>
</dbReference>
<dbReference type="InterPro" id="IPR027417">
    <property type="entry name" value="P-loop_NTPase"/>
</dbReference>
<dbReference type="Pfam" id="PF00664">
    <property type="entry name" value="ABC_membrane"/>
    <property type="match status" value="1"/>
</dbReference>
<dbReference type="GO" id="GO:0016887">
    <property type="term" value="F:ATP hydrolysis activity"/>
    <property type="evidence" value="ECO:0007669"/>
    <property type="project" value="InterPro"/>
</dbReference>
<comment type="caution">
    <text evidence="12">The sequence shown here is derived from an EMBL/GenBank/DDBJ whole genome shotgun (WGS) entry which is preliminary data.</text>
</comment>
<dbReference type="InterPro" id="IPR003593">
    <property type="entry name" value="AAA+_ATPase"/>
</dbReference>
<evidence type="ECO:0000256" key="1">
    <source>
        <dbReference type="ARBA" id="ARBA00004651"/>
    </source>
</evidence>
<evidence type="ECO:0000259" key="11">
    <source>
        <dbReference type="PROSITE" id="PS50929"/>
    </source>
</evidence>
<feature type="domain" description="ABC transmembrane type-1" evidence="11">
    <location>
        <begin position="19"/>
        <end position="303"/>
    </location>
</feature>
<dbReference type="InterPro" id="IPR011527">
    <property type="entry name" value="ABC1_TM_dom"/>
</dbReference>
<feature type="transmembrane region" description="Helical" evidence="9">
    <location>
        <begin position="54"/>
        <end position="74"/>
    </location>
</feature>
<reference evidence="12 13" key="1">
    <citation type="submission" date="2018-06" db="EMBL/GenBank/DDBJ databases">
        <title>Extensive metabolic versatility and redundancy in microbially diverse, dynamic hydrothermal sediments.</title>
        <authorList>
            <person name="Dombrowski N."/>
            <person name="Teske A."/>
            <person name="Baker B.J."/>
        </authorList>
    </citation>
    <scope>NUCLEOTIDE SEQUENCE [LARGE SCALE GENOMIC DNA]</scope>
    <source>
        <strain evidence="12">B3_G15</strain>
    </source>
</reference>
<evidence type="ECO:0000256" key="5">
    <source>
        <dbReference type="ARBA" id="ARBA00022741"/>
    </source>
</evidence>
<dbReference type="AlphaFoldDB" id="A0A662DGD7"/>
<sequence>MTTTSRLLKYFRPYLGYFVLGIVCTIIGTLITLVVPWVIGKNLIDSVILEGKNLSLLNLVAIGLLVLFIIKGGLSYGQTYLMSRVSFGVVTDLRNQAYEHLQRLSLSFYKKRRTGEIISRLINDVDVIQNAFINEMSGFFGNFLLLAGVLGFIFYIHWRLSLFILILIPVLTFTINKFSRWIKKSSTSIQGKMADISSILQETVVGAEVVKSFTSEKREVERFRRENIKNLQLNLKRTRIAAVLTPLVEILTLAGLISILWYGGREVIRGALSMGELVAFLGYVGLMLNPLSQITRSFGVYQHVLASAERIFEILDTQPEIKQLPRAKKMRRIKGHVEFKKVSFAYDEGNRILEDIDLEVKPGERIALVGPSGVGKTTLVSLIPRFYDPTSGCVRIDGCDIRDVDLSSLRKQIGIVSQETILFSGSIKENIAYSKVEATDGEIIEAAKRANAHEFIVALEKGYDTQVGERGVKLSGGEKQRIAIARAILRDPRILILDEATSAVDTQSEILIQQALESLMKDRTTFIIAHRLSTVQGADRIVVLNKGRIEEVGSHQELLSLGGLYARLYNMQFKR</sequence>
<comment type="subcellular location">
    <subcellularLocation>
        <location evidence="1">Cell membrane</location>
        <topology evidence="1">Multi-pass membrane protein</topology>
    </subcellularLocation>
</comment>
<dbReference type="CDD" id="cd03251">
    <property type="entry name" value="ABCC_MsbA"/>
    <property type="match status" value="1"/>
</dbReference>
<dbReference type="InterPro" id="IPR036640">
    <property type="entry name" value="ABC1_TM_sf"/>
</dbReference>
<dbReference type="CDD" id="cd18552">
    <property type="entry name" value="ABC_6TM_MsbA_like"/>
    <property type="match status" value="1"/>
</dbReference>
<evidence type="ECO:0000313" key="13">
    <source>
        <dbReference type="Proteomes" id="UP000280417"/>
    </source>
</evidence>
<dbReference type="Proteomes" id="UP000280417">
    <property type="component" value="Unassembled WGS sequence"/>
</dbReference>
<accession>A0A662DGD7</accession>
<gene>
    <name evidence="12" type="ORF">DRJ04_04475</name>
</gene>
<dbReference type="SUPFAM" id="SSF52540">
    <property type="entry name" value="P-loop containing nucleoside triphosphate hydrolases"/>
    <property type="match status" value="1"/>
</dbReference>
<evidence type="ECO:0000256" key="4">
    <source>
        <dbReference type="ARBA" id="ARBA00022692"/>
    </source>
</evidence>
<keyword evidence="6 12" id="KW-0067">ATP-binding</keyword>
<proteinExistence type="predicted"/>
<feature type="transmembrane region" description="Helical" evidence="9">
    <location>
        <begin position="14"/>
        <end position="39"/>
    </location>
</feature>
<evidence type="ECO:0000313" key="12">
    <source>
        <dbReference type="EMBL" id="RLE13353.1"/>
    </source>
</evidence>
<feature type="transmembrane region" description="Helical" evidence="9">
    <location>
        <begin position="240"/>
        <end position="262"/>
    </location>
</feature>